<proteinExistence type="predicted"/>
<dbReference type="AlphaFoldDB" id="A0A4Z2G0Q6"/>
<comment type="caution">
    <text evidence="1">The sequence shown here is derived from an EMBL/GenBank/DDBJ whole genome shotgun (WGS) entry which is preliminary data.</text>
</comment>
<keyword evidence="2" id="KW-1185">Reference proteome</keyword>
<evidence type="ECO:0000313" key="2">
    <source>
        <dbReference type="Proteomes" id="UP000314294"/>
    </source>
</evidence>
<dbReference type="EMBL" id="SRLO01000772">
    <property type="protein sequence ID" value="TNN46841.1"/>
    <property type="molecule type" value="Genomic_DNA"/>
</dbReference>
<accession>A0A4Z2G0Q6</accession>
<gene>
    <name evidence="1" type="ORF">EYF80_042991</name>
</gene>
<sequence>MSLDPKFESLPDSLIENVGERCAASGSHAAACLCEGIRVGSRKQQAAVFFVNLWGNKLILFVLQPIVVLQRRARQVVQRVLEQLLQLEATVDLLTFPSSNRGFAEGVVLFMAEGVGVQLAMLFTLGDGWQFTKIFIVSLLQSKQQPEDGRAAVAVGHLLE</sequence>
<evidence type="ECO:0000313" key="1">
    <source>
        <dbReference type="EMBL" id="TNN46841.1"/>
    </source>
</evidence>
<name>A0A4Z2G0Q6_9TELE</name>
<organism evidence="1 2">
    <name type="scientific">Liparis tanakae</name>
    <name type="common">Tanaka's snailfish</name>
    <dbReference type="NCBI Taxonomy" id="230148"/>
    <lineage>
        <taxon>Eukaryota</taxon>
        <taxon>Metazoa</taxon>
        <taxon>Chordata</taxon>
        <taxon>Craniata</taxon>
        <taxon>Vertebrata</taxon>
        <taxon>Euteleostomi</taxon>
        <taxon>Actinopterygii</taxon>
        <taxon>Neopterygii</taxon>
        <taxon>Teleostei</taxon>
        <taxon>Neoteleostei</taxon>
        <taxon>Acanthomorphata</taxon>
        <taxon>Eupercaria</taxon>
        <taxon>Perciformes</taxon>
        <taxon>Cottioidei</taxon>
        <taxon>Cottales</taxon>
        <taxon>Liparidae</taxon>
        <taxon>Liparis</taxon>
    </lineage>
</organism>
<reference evidence="1 2" key="1">
    <citation type="submission" date="2019-03" db="EMBL/GenBank/DDBJ databases">
        <title>First draft genome of Liparis tanakae, snailfish: a comprehensive survey of snailfish specific genes.</title>
        <authorList>
            <person name="Kim W."/>
            <person name="Song I."/>
            <person name="Jeong J.-H."/>
            <person name="Kim D."/>
            <person name="Kim S."/>
            <person name="Ryu S."/>
            <person name="Song J.Y."/>
            <person name="Lee S.K."/>
        </authorList>
    </citation>
    <scope>NUCLEOTIDE SEQUENCE [LARGE SCALE GENOMIC DNA]</scope>
    <source>
        <tissue evidence="1">Muscle</tissue>
    </source>
</reference>
<dbReference type="Proteomes" id="UP000314294">
    <property type="component" value="Unassembled WGS sequence"/>
</dbReference>
<protein>
    <submittedName>
        <fullName evidence="1">Uncharacterized protein</fullName>
    </submittedName>
</protein>